<accession>A0A8J2WD49</accession>
<dbReference type="InterPro" id="IPR050468">
    <property type="entry name" value="Cuticle_Struct_Prot"/>
</dbReference>
<proteinExistence type="predicted"/>
<dbReference type="EMBL" id="CAKKLH010000083">
    <property type="protein sequence ID" value="CAH0102484.1"/>
    <property type="molecule type" value="Genomic_DNA"/>
</dbReference>
<dbReference type="GO" id="GO:0062129">
    <property type="term" value="C:chitin-based extracellular matrix"/>
    <property type="evidence" value="ECO:0007669"/>
    <property type="project" value="TreeGrafter"/>
</dbReference>
<sequence>MKNHHVTGSLFVTLLAMVWDVVDSGQLTPFDWTETGGESSSSGDSNSFYEGRLPVHSNDASFTTFTMDAETGAYTFGYDTGGGEHQSYRVETRSPDGTVTGRYGYVDPQGVLRIVDYVADRRGYRPKITTRYPVSRTTSFIGPIPSPILQEESRLKTRKIPFATPLVTASLFTNQIVSIGDVDLASISSSISGSRADTLPPFPLFGL</sequence>
<name>A0A8J2WD49_9CRUS</name>
<dbReference type="PANTHER" id="PTHR10380">
    <property type="entry name" value="CUTICLE PROTEIN"/>
    <property type="match status" value="1"/>
</dbReference>
<reference evidence="3" key="1">
    <citation type="submission" date="2021-11" db="EMBL/GenBank/DDBJ databases">
        <authorList>
            <person name="Schell T."/>
        </authorList>
    </citation>
    <scope>NUCLEOTIDE SEQUENCE</scope>
    <source>
        <strain evidence="3">M5</strain>
    </source>
</reference>
<dbReference type="OrthoDB" id="8191482at2759"/>
<feature type="signal peptide" evidence="2">
    <location>
        <begin position="1"/>
        <end position="24"/>
    </location>
</feature>
<keyword evidence="2" id="KW-0732">Signal</keyword>
<keyword evidence="1" id="KW-0193">Cuticle</keyword>
<comment type="caution">
    <text evidence="3">The sequence shown here is derived from an EMBL/GenBank/DDBJ whole genome shotgun (WGS) entry which is preliminary data.</text>
</comment>
<dbReference type="GO" id="GO:0008010">
    <property type="term" value="F:structural constituent of chitin-based larval cuticle"/>
    <property type="evidence" value="ECO:0007669"/>
    <property type="project" value="TreeGrafter"/>
</dbReference>
<evidence type="ECO:0000256" key="1">
    <source>
        <dbReference type="PROSITE-ProRule" id="PRU00497"/>
    </source>
</evidence>
<evidence type="ECO:0000313" key="3">
    <source>
        <dbReference type="EMBL" id="CAH0102484.1"/>
    </source>
</evidence>
<protein>
    <submittedName>
        <fullName evidence="3">Uncharacterized protein</fullName>
    </submittedName>
</protein>
<keyword evidence="4" id="KW-1185">Reference proteome</keyword>
<dbReference type="PRINTS" id="PR00947">
    <property type="entry name" value="CUTICLE"/>
</dbReference>
<dbReference type="InterPro" id="IPR000618">
    <property type="entry name" value="Insect_cuticle"/>
</dbReference>
<dbReference type="PROSITE" id="PS51155">
    <property type="entry name" value="CHIT_BIND_RR_2"/>
    <property type="match status" value="1"/>
</dbReference>
<evidence type="ECO:0000256" key="2">
    <source>
        <dbReference type="SAM" id="SignalP"/>
    </source>
</evidence>
<dbReference type="AlphaFoldDB" id="A0A8J2WD49"/>
<gene>
    <name evidence="3" type="ORF">DGAL_LOCUS4893</name>
</gene>
<evidence type="ECO:0000313" key="4">
    <source>
        <dbReference type="Proteomes" id="UP000789390"/>
    </source>
</evidence>
<feature type="chain" id="PRO_5035306007" evidence="2">
    <location>
        <begin position="25"/>
        <end position="207"/>
    </location>
</feature>
<dbReference type="Pfam" id="PF00379">
    <property type="entry name" value="Chitin_bind_4"/>
    <property type="match status" value="1"/>
</dbReference>
<dbReference type="Proteomes" id="UP000789390">
    <property type="component" value="Unassembled WGS sequence"/>
</dbReference>
<organism evidence="3 4">
    <name type="scientific">Daphnia galeata</name>
    <dbReference type="NCBI Taxonomy" id="27404"/>
    <lineage>
        <taxon>Eukaryota</taxon>
        <taxon>Metazoa</taxon>
        <taxon>Ecdysozoa</taxon>
        <taxon>Arthropoda</taxon>
        <taxon>Crustacea</taxon>
        <taxon>Branchiopoda</taxon>
        <taxon>Diplostraca</taxon>
        <taxon>Cladocera</taxon>
        <taxon>Anomopoda</taxon>
        <taxon>Daphniidae</taxon>
        <taxon>Daphnia</taxon>
    </lineage>
</organism>